<accession>A0A8J4RAT1</accession>
<organism evidence="2 3">
    <name type="scientific">Castanea mollissima</name>
    <name type="common">Chinese chestnut</name>
    <dbReference type="NCBI Taxonomy" id="60419"/>
    <lineage>
        <taxon>Eukaryota</taxon>
        <taxon>Viridiplantae</taxon>
        <taxon>Streptophyta</taxon>
        <taxon>Embryophyta</taxon>
        <taxon>Tracheophyta</taxon>
        <taxon>Spermatophyta</taxon>
        <taxon>Magnoliopsida</taxon>
        <taxon>eudicotyledons</taxon>
        <taxon>Gunneridae</taxon>
        <taxon>Pentapetalae</taxon>
        <taxon>rosids</taxon>
        <taxon>fabids</taxon>
        <taxon>Fagales</taxon>
        <taxon>Fagaceae</taxon>
        <taxon>Castanea</taxon>
    </lineage>
</organism>
<dbReference type="AlphaFoldDB" id="A0A8J4RAT1"/>
<comment type="caution">
    <text evidence="2">The sequence shown here is derived from an EMBL/GenBank/DDBJ whole genome shotgun (WGS) entry which is preliminary data.</text>
</comment>
<dbReference type="OrthoDB" id="985902at2759"/>
<keyword evidence="3" id="KW-1185">Reference proteome</keyword>
<evidence type="ECO:0000313" key="2">
    <source>
        <dbReference type="EMBL" id="KAF3969816.1"/>
    </source>
</evidence>
<proteinExistence type="predicted"/>
<name>A0A8J4RAT1_9ROSI</name>
<sequence>MESESKYGFAAFSWADEVEKEEEAQAQPLQIQKQKTNPFGSARPREVVLQERGIDWRKLDQDLIPLSNKRNKAQSEKSCKENISAPAAHVFDIIQSDSPSRSLEQKPAVARFSSKRREVPWVPLAHQNQIPLIVSPPLRYPPKNLIPRLLEESSICCYPCGFDNWQQQFQCKNRLGTEKEKARNKQRLQKAHSLNPRSKVHPRLDQNIIWSNSQSSEFKNNGTESQHLVLQMEAQHSGKILRKSAACMNQQEMRTFNAQNLVGTPLVNERRAPLLRQDKWWSLAHEREWRNLQDDYARSDSSFSRRGVNNSRTERSFAEELEWEIRGIDNERPKVARNVTGSNVTVRNGKRAVSGQNLKAKRAC</sequence>
<dbReference type="GO" id="GO:0003729">
    <property type="term" value="F:mRNA binding"/>
    <property type="evidence" value="ECO:0007669"/>
    <property type="project" value="TreeGrafter"/>
</dbReference>
<protein>
    <submittedName>
        <fullName evidence="2">Uncharacterized protein</fullName>
    </submittedName>
</protein>
<dbReference type="PANTHER" id="PTHR32091:SF24">
    <property type="entry name" value="DUF4005 DOMAIN-CONTAINING PROTEIN"/>
    <property type="match status" value="1"/>
</dbReference>
<evidence type="ECO:0000313" key="3">
    <source>
        <dbReference type="Proteomes" id="UP000737018"/>
    </source>
</evidence>
<dbReference type="EMBL" id="JRKL02000605">
    <property type="protein sequence ID" value="KAF3969816.1"/>
    <property type="molecule type" value="Genomic_DNA"/>
</dbReference>
<dbReference type="Proteomes" id="UP000737018">
    <property type="component" value="Unassembled WGS sequence"/>
</dbReference>
<feature type="region of interest" description="Disordered" evidence="1">
    <location>
        <begin position="19"/>
        <end position="44"/>
    </location>
</feature>
<feature type="compositionally biased region" description="Polar residues" evidence="1">
    <location>
        <begin position="27"/>
        <end position="39"/>
    </location>
</feature>
<evidence type="ECO:0000256" key="1">
    <source>
        <dbReference type="SAM" id="MobiDB-lite"/>
    </source>
</evidence>
<dbReference type="InterPro" id="IPR010433">
    <property type="entry name" value="EIF-4B_pln"/>
</dbReference>
<reference evidence="2" key="1">
    <citation type="submission" date="2020-03" db="EMBL/GenBank/DDBJ databases">
        <title>Castanea mollissima Vanexum genome sequencing.</title>
        <authorList>
            <person name="Staton M."/>
        </authorList>
    </citation>
    <scope>NUCLEOTIDE SEQUENCE</scope>
    <source>
        <tissue evidence="2">Leaf</tissue>
    </source>
</reference>
<dbReference type="PANTHER" id="PTHR32091">
    <property type="entry name" value="EUKARYOTIC TRANSLATION INITIATION FACTOR 4B"/>
    <property type="match status" value="1"/>
</dbReference>
<dbReference type="Pfam" id="PF06273">
    <property type="entry name" value="eIF-4B"/>
    <property type="match status" value="1"/>
</dbReference>
<gene>
    <name evidence="2" type="ORF">CMV_006428</name>
</gene>
<dbReference type="GO" id="GO:0003743">
    <property type="term" value="F:translation initiation factor activity"/>
    <property type="evidence" value="ECO:0007669"/>
    <property type="project" value="InterPro"/>
</dbReference>